<proteinExistence type="predicted"/>
<reference evidence="1 2" key="1">
    <citation type="submission" date="2019-08" db="EMBL/GenBank/DDBJ databases">
        <title>Deep-cultivation of Planctomycetes and their phenomic and genomic characterization uncovers novel biology.</title>
        <authorList>
            <person name="Wiegand S."/>
            <person name="Jogler M."/>
            <person name="Boedeker C."/>
            <person name="Pinto D."/>
            <person name="Vollmers J."/>
            <person name="Rivas-Marin E."/>
            <person name="Kohn T."/>
            <person name="Peeters S.H."/>
            <person name="Heuer A."/>
            <person name="Rast P."/>
            <person name="Oberbeckmann S."/>
            <person name="Bunk B."/>
            <person name="Jeske O."/>
            <person name="Meyerdierks A."/>
            <person name="Storesund J.E."/>
            <person name="Kallscheuer N."/>
            <person name="Luecker S."/>
            <person name="Lage O.M."/>
            <person name="Pohl T."/>
            <person name="Merkel B.J."/>
            <person name="Hornburger P."/>
            <person name="Mueller R.-W."/>
            <person name="Bruemmer F."/>
            <person name="Labrenz M."/>
            <person name="Spormann A.M."/>
            <person name="Op den Camp H."/>
            <person name="Overmann J."/>
            <person name="Amann R."/>
            <person name="Jetten M.S.M."/>
            <person name="Mascher T."/>
            <person name="Medema M.H."/>
            <person name="Devos D.P."/>
            <person name="Kaster A.-K."/>
            <person name="Ovreas L."/>
            <person name="Rohde M."/>
            <person name="Galperin M.Y."/>
            <person name="Jogler C."/>
        </authorList>
    </citation>
    <scope>NUCLEOTIDE SEQUENCE [LARGE SCALE GENOMIC DNA]</scope>
    <source>
        <strain evidence="1 2">DSM 8797</strain>
    </source>
</reference>
<gene>
    <name evidence="1" type="ORF">GmarT_37800</name>
</gene>
<evidence type="ECO:0000313" key="2">
    <source>
        <dbReference type="Proteomes" id="UP000322887"/>
    </source>
</evidence>
<sequence length="117" mass="13130">MRNWLIKVSFQGCKRFSVNEDSAIRSDENNQWSIERGVLRLNLVYGTLLLGSKSLGDATVKYEPFSVVAQGGDRIDACRPACGQDCCQGGDDHAESQHQCQQPQWELNHVLLLECFV</sequence>
<name>A0ABX5YQA3_9PLAN</name>
<protein>
    <submittedName>
        <fullName evidence="1">Uncharacterized protein</fullName>
    </submittedName>
</protein>
<dbReference type="EMBL" id="CP042910">
    <property type="protein sequence ID" value="QEG17896.1"/>
    <property type="molecule type" value="Genomic_DNA"/>
</dbReference>
<keyword evidence="2" id="KW-1185">Reference proteome</keyword>
<dbReference type="Proteomes" id="UP000322887">
    <property type="component" value="Chromosome"/>
</dbReference>
<organism evidence="1 2">
    <name type="scientific">Gimesia maris</name>
    <dbReference type="NCBI Taxonomy" id="122"/>
    <lineage>
        <taxon>Bacteria</taxon>
        <taxon>Pseudomonadati</taxon>
        <taxon>Planctomycetota</taxon>
        <taxon>Planctomycetia</taxon>
        <taxon>Planctomycetales</taxon>
        <taxon>Planctomycetaceae</taxon>
        <taxon>Gimesia</taxon>
    </lineage>
</organism>
<evidence type="ECO:0000313" key="1">
    <source>
        <dbReference type="EMBL" id="QEG17896.1"/>
    </source>
</evidence>
<accession>A0ABX5YQA3</accession>